<organism evidence="6 7">
    <name type="scientific">Genlisea aurea</name>
    <dbReference type="NCBI Taxonomy" id="192259"/>
    <lineage>
        <taxon>Eukaryota</taxon>
        <taxon>Viridiplantae</taxon>
        <taxon>Streptophyta</taxon>
        <taxon>Embryophyta</taxon>
        <taxon>Tracheophyta</taxon>
        <taxon>Spermatophyta</taxon>
        <taxon>Magnoliopsida</taxon>
        <taxon>eudicotyledons</taxon>
        <taxon>Gunneridae</taxon>
        <taxon>Pentapetalae</taxon>
        <taxon>asterids</taxon>
        <taxon>lamiids</taxon>
        <taxon>Lamiales</taxon>
        <taxon>Lentibulariaceae</taxon>
        <taxon>Genlisea</taxon>
    </lineage>
</organism>
<keyword evidence="3" id="KW-0694">RNA-binding</keyword>
<proteinExistence type="predicted"/>
<dbReference type="GO" id="GO:0006417">
    <property type="term" value="P:regulation of translation"/>
    <property type="evidence" value="ECO:0007669"/>
    <property type="project" value="UniProtKB-KW"/>
</dbReference>
<dbReference type="AlphaFoldDB" id="S8CAF1"/>
<evidence type="ECO:0000256" key="3">
    <source>
        <dbReference type="ARBA" id="ARBA00022884"/>
    </source>
</evidence>
<evidence type="ECO:0000256" key="4">
    <source>
        <dbReference type="PROSITE-ProRule" id="PRU00317"/>
    </source>
</evidence>
<dbReference type="InterPro" id="IPR033133">
    <property type="entry name" value="PUM-HD"/>
</dbReference>
<keyword evidence="1" id="KW-0677">Repeat</keyword>
<keyword evidence="2" id="KW-0810">Translation regulation</keyword>
<dbReference type="Proteomes" id="UP000015453">
    <property type="component" value="Unassembled WGS sequence"/>
</dbReference>
<name>S8CAF1_9LAMI</name>
<dbReference type="SMART" id="SM00025">
    <property type="entry name" value="Pumilio"/>
    <property type="match status" value="2"/>
</dbReference>
<evidence type="ECO:0000256" key="2">
    <source>
        <dbReference type="ARBA" id="ARBA00022845"/>
    </source>
</evidence>
<evidence type="ECO:0000256" key="1">
    <source>
        <dbReference type="ARBA" id="ARBA00022737"/>
    </source>
</evidence>
<dbReference type="PANTHER" id="PTHR12537:SF13">
    <property type="entry name" value="PUMILIO HOMOLOGY DOMAIN FAMILY MEMBER 4"/>
    <property type="match status" value="1"/>
</dbReference>
<dbReference type="PROSITE" id="PS50302">
    <property type="entry name" value="PUM"/>
    <property type="match status" value="2"/>
</dbReference>
<dbReference type="EMBL" id="AUSU01005193">
    <property type="protein sequence ID" value="EPS63864.1"/>
    <property type="molecule type" value="Genomic_DNA"/>
</dbReference>
<evidence type="ECO:0000313" key="7">
    <source>
        <dbReference type="Proteomes" id="UP000015453"/>
    </source>
</evidence>
<dbReference type="GO" id="GO:0005737">
    <property type="term" value="C:cytoplasm"/>
    <property type="evidence" value="ECO:0007669"/>
    <property type="project" value="TreeGrafter"/>
</dbReference>
<comment type="caution">
    <text evidence="6">The sequence shown here is derived from an EMBL/GenBank/DDBJ whole genome shotgun (WGS) entry which is preliminary data.</text>
</comment>
<feature type="domain" description="PUM-HD" evidence="5">
    <location>
        <begin position="1"/>
        <end position="98"/>
    </location>
</feature>
<dbReference type="Gene3D" id="1.25.10.10">
    <property type="entry name" value="Leucine-rich Repeat Variant"/>
    <property type="match status" value="1"/>
</dbReference>
<dbReference type="PROSITE" id="PS50303">
    <property type="entry name" value="PUM_HD"/>
    <property type="match status" value="1"/>
</dbReference>
<dbReference type="InterPro" id="IPR011989">
    <property type="entry name" value="ARM-like"/>
</dbReference>
<dbReference type="Pfam" id="PF00806">
    <property type="entry name" value="PUF"/>
    <property type="match status" value="2"/>
</dbReference>
<keyword evidence="7" id="KW-1185">Reference proteome</keyword>
<accession>S8CAF1</accession>
<reference evidence="6 7" key="1">
    <citation type="journal article" date="2013" name="BMC Genomics">
        <title>The miniature genome of a carnivorous plant Genlisea aurea contains a low number of genes and short non-coding sequences.</title>
        <authorList>
            <person name="Leushkin E.V."/>
            <person name="Sutormin R.A."/>
            <person name="Nabieva E.R."/>
            <person name="Penin A.A."/>
            <person name="Kondrashov A.S."/>
            <person name="Logacheva M.D."/>
        </authorList>
    </citation>
    <scope>NUCLEOTIDE SEQUENCE [LARGE SCALE GENOMIC DNA]</scope>
</reference>
<evidence type="ECO:0000259" key="5">
    <source>
        <dbReference type="PROSITE" id="PS50303"/>
    </source>
</evidence>
<gene>
    <name evidence="6" type="ORF">M569_10920</name>
</gene>
<evidence type="ECO:0000313" key="6">
    <source>
        <dbReference type="EMBL" id="EPS63864.1"/>
    </source>
</evidence>
<dbReference type="SUPFAM" id="SSF48371">
    <property type="entry name" value="ARM repeat"/>
    <property type="match status" value="1"/>
</dbReference>
<dbReference type="OrthoDB" id="668540at2759"/>
<feature type="repeat" description="Pumilio" evidence="4">
    <location>
        <begin position="35"/>
        <end position="72"/>
    </location>
</feature>
<protein>
    <recommendedName>
        <fullName evidence="5">PUM-HD domain-containing protein</fullName>
    </recommendedName>
</protein>
<dbReference type="InterPro" id="IPR001313">
    <property type="entry name" value="Pumilio_RNA-bd_rpt"/>
</dbReference>
<dbReference type="PANTHER" id="PTHR12537">
    <property type="entry name" value="RNA BINDING PROTEIN PUMILIO-RELATED"/>
    <property type="match status" value="1"/>
</dbReference>
<dbReference type="GO" id="GO:0003729">
    <property type="term" value="F:mRNA binding"/>
    <property type="evidence" value="ECO:0007669"/>
    <property type="project" value="TreeGrafter"/>
</dbReference>
<sequence>MGRFPFLSMNKFSSNVVEKCLRVADQYQRLQIVNELINGPDFSNLLVNPFGNYVVQSAIKTTSGGMRQLVIKRVMGMSSMIKGDMYGRRVLACAKLLR</sequence>
<dbReference type="InterPro" id="IPR016024">
    <property type="entry name" value="ARM-type_fold"/>
</dbReference>
<feature type="repeat" description="Pumilio" evidence="4">
    <location>
        <begin position="1"/>
        <end position="34"/>
    </location>
</feature>